<organism evidence="3 5">
    <name type="scientific">Thalassovita autumnalis</name>
    <dbReference type="NCBI Taxonomy" id="2072972"/>
    <lineage>
        <taxon>Bacteria</taxon>
        <taxon>Pseudomonadati</taxon>
        <taxon>Pseudomonadota</taxon>
        <taxon>Alphaproteobacteria</taxon>
        <taxon>Rhodobacterales</taxon>
        <taxon>Roseobacteraceae</taxon>
        <taxon>Thalassovita</taxon>
    </lineage>
</organism>
<dbReference type="Proteomes" id="UP000051887">
    <property type="component" value="Unassembled WGS sequence"/>
</dbReference>
<proteinExistence type="predicted"/>
<dbReference type="EMBL" id="CYSB01000038">
    <property type="protein sequence ID" value="CUH69249.1"/>
    <property type="molecule type" value="Genomic_DNA"/>
</dbReference>
<reference evidence="3 5" key="2">
    <citation type="submission" date="2015-09" db="EMBL/GenBank/DDBJ databases">
        <authorList>
            <consortium name="Swine Surveillance"/>
        </authorList>
    </citation>
    <scope>NUCLEOTIDE SEQUENCE [LARGE SCALE GENOMIC DNA]</scope>
    <source>
        <strain evidence="3 5">5120</strain>
    </source>
</reference>
<dbReference type="EC" id="3.5.1.46" evidence="3"/>
<keyword evidence="4" id="KW-1185">Reference proteome</keyword>
<name>A0A0P1GCY7_9RHOB</name>
<gene>
    <name evidence="3" type="primary">nylB</name>
    <name evidence="2" type="ORF">TL5118_03208</name>
    <name evidence="3" type="ORF">TL5120_03360</name>
</gene>
<dbReference type="PANTHER" id="PTHR43283:SF7">
    <property type="entry name" value="BETA-LACTAMASE-RELATED DOMAIN-CONTAINING PROTEIN"/>
    <property type="match status" value="1"/>
</dbReference>
<dbReference type="AlphaFoldDB" id="A0A0P1GCY7"/>
<dbReference type="EMBL" id="CYSC01000041">
    <property type="protein sequence ID" value="CUH73549.1"/>
    <property type="molecule type" value="Genomic_DNA"/>
</dbReference>
<dbReference type="Proteomes" id="UP000051086">
    <property type="component" value="Unassembled WGS sequence"/>
</dbReference>
<evidence type="ECO:0000313" key="5">
    <source>
        <dbReference type="Proteomes" id="UP000051887"/>
    </source>
</evidence>
<keyword evidence="3" id="KW-0378">Hydrolase</keyword>
<dbReference type="Gene3D" id="3.40.710.10">
    <property type="entry name" value="DD-peptidase/beta-lactamase superfamily"/>
    <property type="match status" value="1"/>
</dbReference>
<protein>
    <submittedName>
        <fullName evidence="3">6-aminohexanoate-dimer hydrolase</fullName>
        <ecNumber evidence="3">3.5.1.46</ecNumber>
    </submittedName>
</protein>
<evidence type="ECO:0000313" key="4">
    <source>
        <dbReference type="Proteomes" id="UP000051086"/>
    </source>
</evidence>
<feature type="domain" description="Beta-lactamase-related" evidence="1">
    <location>
        <begin position="160"/>
        <end position="420"/>
    </location>
</feature>
<evidence type="ECO:0000259" key="1">
    <source>
        <dbReference type="Pfam" id="PF00144"/>
    </source>
</evidence>
<sequence>MSKLGKILKGAVGTVALLGVAGAGYLAVSPPALLKVATNYSAKIVCSNVFIAGRDAEEVLALDVQAPGHPVLKQISMRVDEDRQRIETRVFGFFAPAVSQYRPGLGCTNLHEAELNVFDMAVPAAPGSGIWPEGNEVAAPSPAVQAVLEDAALTGQGVRAVLVLHQGRIIGEAYGVGFDAETPLLGWSMTKTVTAGLIGTLIQSGDMALSDLGATSYPVWAQDERADVTVADLLGMESGLQWNESYGDVSDVTKMLYLNDDMAGFTAKQPAEAAIGSTFNYSSGTSTMLSRIWQDQLGGDSLAYPRKALFDPLGMSSAILETDATDTFVGSSYMYATARDWARYGQFLLQKGAWDGAQLVPEGFVDWMFEPTAASGGTYAKGHLWLEAPGEQPPFEDAVWLYGHDGQTIGIFPSRDLVILRMGLTPSKTGYSELPLVKAVIAALEG</sequence>
<evidence type="ECO:0000313" key="3">
    <source>
        <dbReference type="EMBL" id="CUH73549.1"/>
    </source>
</evidence>
<dbReference type="InterPro" id="IPR001466">
    <property type="entry name" value="Beta-lactam-related"/>
</dbReference>
<dbReference type="RefSeq" id="WP_058244702.1">
    <property type="nucleotide sequence ID" value="NZ_CYSB01000038.1"/>
</dbReference>
<dbReference type="OrthoDB" id="9814204at2"/>
<dbReference type="PANTHER" id="PTHR43283">
    <property type="entry name" value="BETA-LACTAMASE-RELATED"/>
    <property type="match status" value="1"/>
</dbReference>
<reference evidence="2 4" key="1">
    <citation type="submission" date="2015-09" db="EMBL/GenBank/DDBJ databases">
        <authorList>
            <person name="Rodrigo-Torres L."/>
            <person name="Arahal D.R."/>
        </authorList>
    </citation>
    <scope>NUCLEOTIDE SEQUENCE [LARGE SCALE GENOMIC DNA]</scope>
    <source>
        <strain evidence="2 4">CECT 5118</strain>
    </source>
</reference>
<dbReference type="InterPro" id="IPR050789">
    <property type="entry name" value="Diverse_Enzym_Activities"/>
</dbReference>
<dbReference type="SUPFAM" id="SSF56601">
    <property type="entry name" value="beta-lactamase/transpeptidase-like"/>
    <property type="match status" value="1"/>
</dbReference>
<dbReference type="InterPro" id="IPR012338">
    <property type="entry name" value="Beta-lactam/transpept-like"/>
</dbReference>
<accession>A0A0P1GCY7</accession>
<dbReference type="Pfam" id="PF00144">
    <property type="entry name" value="Beta-lactamase"/>
    <property type="match status" value="1"/>
</dbReference>
<evidence type="ECO:0000313" key="2">
    <source>
        <dbReference type="EMBL" id="CUH69249.1"/>
    </source>
</evidence>
<dbReference type="GO" id="GO:0019875">
    <property type="term" value="F:6-aminohexanoate-dimer hydrolase activity"/>
    <property type="evidence" value="ECO:0007669"/>
    <property type="project" value="UniProtKB-EC"/>
</dbReference>